<evidence type="ECO:0000256" key="3">
    <source>
        <dbReference type="ARBA" id="ARBA00023125"/>
    </source>
</evidence>
<keyword evidence="2" id="KW-0805">Transcription regulation</keyword>
<dbReference type="EMBL" id="CAJEWA010000006">
    <property type="protein sequence ID" value="CAD2080300.1"/>
    <property type="molecule type" value="Genomic_DNA"/>
</dbReference>
<dbReference type="RefSeq" id="WP_184284064.1">
    <property type="nucleotide sequence ID" value="NZ_BMCO01000003.1"/>
</dbReference>
<reference evidence="6 8" key="1">
    <citation type="submission" date="2020-07" db="EMBL/GenBank/DDBJ databases">
        <authorList>
            <person name="Criscuolo A."/>
        </authorList>
    </citation>
    <scope>NUCLEOTIDE SEQUENCE [LARGE SCALE GENOMIC DNA]</scope>
    <source>
        <strain evidence="6">CIP111751</strain>
    </source>
</reference>
<feature type="domain" description="HTH lysR-type" evidence="5">
    <location>
        <begin position="1"/>
        <end position="60"/>
    </location>
</feature>
<dbReference type="SUPFAM" id="SSF46785">
    <property type="entry name" value="Winged helix' DNA-binding domain"/>
    <property type="match status" value="1"/>
</dbReference>
<evidence type="ECO:0000256" key="4">
    <source>
        <dbReference type="ARBA" id="ARBA00023163"/>
    </source>
</evidence>
<dbReference type="EMBL" id="JACHFF010000003">
    <property type="protein sequence ID" value="MBB6423956.1"/>
    <property type="molecule type" value="Genomic_DNA"/>
</dbReference>
<dbReference type="Proteomes" id="UP000534001">
    <property type="component" value="Unassembled WGS sequence"/>
</dbReference>
<reference evidence="7 9" key="2">
    <citation type="submission" date="2020-08" db="EMBL/GenBank/DDBJ databases">
        <title>Genomic Encyclopedia of Type Strains, Phase IV (KMG-IV): sequencing the most valuable type-strain genomes for metagenomic binning, comparative biology and taxonomic classification.</title>
        <authorList>
            <person name="Goeker M."/>
        </authorList>
    </citation>
    <scope>NUCLEOTIDE SEQUENCE [LARGE SCALE GENOMIC DNA]</scope>
    <source>
        <strain evidence="7 9">DSM 22419</strain>
    </source>
</reference>
<dbReference type="Proteomes" id="UP000545588">
    <property type="component" value="Unassembled WGS sequence"/>
</dbReference>
<dbReference type="InterPro" id="IPR036388">
    <property type="entry name" value="WH-like_DNA-bd_sf"/>
</dbReference>
<gene>
    <name evidence="6" type="primary">cynR</name>
    <name evidence="7" type="ORF">HNR41_001933</name>
    <name evidence="6" type="ORF">JEOCOQ751_01710</name>
</gene>
<dbReference type="PROSITE" id="PS50931">
    <property type="entry name" value="HTH_LYSR"/>
    <property type="match status" value="1"/>
</dbReference>
<comment type="similarity">
    <text evidence="1">Belongs to the LysR transcriptional regulatory family.</text>
</comment>
<dbReference type="Gene3D" id="3.40.190.290">
    <property type="match status" value="1"/>
</dbReference>
<dbReference type="AlphaFoldDB" id="A0A6V7RP59"/>
<dbReference type="PANTHER" id="PTHR30126:SF40">
    <property type="entry name" value="HTH-TYPE TRANSCRIPTIONAL REGULATOR GLTR"/>
    <property type="match status" value="1"/>
</dbReference>
<keyword evidence="9" id="KW-1185">Reference proteome</keyword>
<evidence type="ECO:0000256" key="1">
    <source>
        <dbReference type="ARBA" id="ARBA00009437"/>
    </source>
</evidence>
<evidence type="ECO:0000313" key="7">
    <source>
        <dbReference type="EMBL" id="MBB6423956.1"/>
    </source>
</evidence>
<evidence type="ECO:0000313" key="6">
    <source>
        <dbReference type="EMBL" id="CAD2080300.1"/>
    </source>
</evidence>
<accession>A0A6V7RP59</accession>
<dbReference type="InterPro" id="IPR005119">
    <property type="entry name" value="LysR_subst-bd"/>
</dbReference>
<dbReference type="CDD" id="cd05466">
    <property type="entry name" value="PBP2_LTTR_substrate"/>
    <property type="match status" value="1"/>
</dbReference>
<comment type="caution">
    <text evidence="6">The sequence shown here is derived from an EMBL/GenBank/DDBJ whole genome shotgun (WGS) entry which is preliminary data.</text>
</comment>
<dbReference type="Gene3D" id="1.10.10.10">
    <property type="entry name" value="Winged helix-like DNA-binding domain superfamily/Winged helix DNA-binding domain"/>
    <property type="match status" value="1"/>
</dbReference>
<dbReference type="Pfam" id="PF03466">
    <property type="entry name" value="LysR_substrate"/>
    <property type="match status" value="1"/>
</dbReference>
<keyword evidence="4" id="KW-0804">Transcription</keyword>
<dbReference type="Pfam" id="PF00126">
    <property type="entry name" value="HTH_1"/>
    <property type="match status" value="1"/>
</dbReference>
<proteinExistence type="inferred from homology"/>
<evidence type="ECO:0000313" key="8">
    <source>
        <dbReference type="Proteomes" id="UP000534001"/>
    </source>
</evidence>
<dbReference type="SUPFAM" id="SSF53850">
    <property type="entry name" value="Periplasmic binding protein-like II"/>
    <property type="match status" value="1"/>
</dbReference>
<evidence type="ECO:0000313" key="9">
    <source>
        <dbReference type="Proteomes" id="UP000545588"/>
    </source>
</evidence>
<dbReference type="GO" id="GO:0000976">
    <property type="term" value="F:transcription cis-regulatory region binding"/>
    <property type="evidence" value="ECO:0007669"/>
    <property type="project" value="TreeGrafter"/>
</dbReference>
<evidence type="ECO:0000259" key="5">
    <source>
        <dbReference type="PROSITE" id="PS50931"/>
    </source>
</evidence>
<name>A0A6V7RP59_9STAP</name>
<evidence type="ECO:0000256" key="2">
    <source>
        <dbReference type="ARBA" id="ARBA00023015"/>
    </source>
</evidence>
<keyword evidence="3 7" id="KW-0238">DNA-binding</keyword>
<dbReference type="GO" id="GO:0003700">
    <property type="term" value="F:DNA-binding transcription factor activity"/>
    <property type="evidence" value="ECO:0007669"/>
    <property type="project" value="InterPro"/>
</dbReference>
<protein>
    <submittedName>
        <fullName evidence="7">DNA-binding transcriptional LysR family regulator</fullName>
    </submittedName>
    <submittedName>
        <fullName evidence="6">HTH-type transcriptional regulator CynR</fullName>
    </submittedName>
</protein>
<sequence>MNSSEIEAFLAVVRSGNISKASKQLFISQSTISQRIKTLETKLDVRLIERSKGITSIKLSNEGEKFYKIALQWEQLMTDSKMLKQKQYVQNISIAGVDSIVNFVLNDVFRNIVKENPSISYFFRTHQSDEIYTLIEENSVDIGFILQERVSESIIKEEFFREELVLVLNREPDKSLVSLDSLDATKELYINWGHMFALWHEKNFGYAGTLGVEVHTGVLINEFLKTEEYWAIIPVSMAKEFTKERNLQIIRFNKNKPIRICYLIYDKNNRNLEDIYSSILRNNDLINGKLKLATDEITEEI</sequence>
<dbReference type="InterPro" id="IPR036390">
    <property type="entry name" value="WH_DNA-bd_sf"/>
</dbReference>
<dbReference type="PANTHER" id="PTHR30126">
    <property type="entry name" value="HTH-TYPE TRANSCRIPTIONAL REGULATOR"/>
    <property type="match status" value="1"/>
</dbReference>
<dbReference type="PRINTS" id="PR00039">
    <property type="entry name" value="HTHLYSR"/>
</dbReference>
<dbReference type="InterPro" id="IPR000847">
    <property type="entry name" value="LysR_HTH_N"/>
</dbReference>
<organism evidence="6 8">
    <name type="scientific">Jeotgalicoccus coquinae</name>
    <dbReference type="NCBI Taxonomy" id="709509"/>
    <lineage>
        <taxon>Bacteria</taxon>
        <taxon>Bacillati</taxon>
        <taxon>Bacillota</taxon>
        <taxon>Bacilli</taxon>
        <taxon>Bacillales</taxon>
        <taxon>Staphylococcaceae</taxon>
        <taxon>Jeotgalicoccus</taxon>
    </lineage>
</organism>